<keyword evidence="3" id="KW-1185">Reference proteome</keyword>
<proteinExistence type="predicted"/>
<dbReference type="AlphaFoldDB" id="A0A7Z8Y1K5"/>
<name>A0A7Z8Y1K5_9CAUL</name>
<dbReference type="Proteomes" id="UP000289220">
    <property type="component" value="Unassembled WGS sequence"/>
</dbReference>
<sequence>MKRFLLGRGQNRVERLNAPHRIPPRLQRPLGRVGRTLAADRMARNAHDEAVKPSRRFRDHGASVAHRGRIGLEAGDVADPRCSRTPESRPCGRKYGGAGRAAGGGQDHGRAPGAAGSGLAGRGEDPGAGAAPYRRTGGGGPDGQHPWGDGGRDRRLSHPAAKPDRTEDADRGDHRGRLHPDDPGRPGSGGGGRRPVRRIPRAQPGRRPGAGPGAGDARGAAGGPAAAGHVGDAGRGGGVASAGRRAGDRGGGAGLSGRDPLSGAQSGRTVRRGDGAGLSDGAGRRDRLGAGLPAGAGGDPPGRAARQRAAAAAERRCGSAVRRAGPGGAGWGH</sequence>
<feature type="compositionally biased region" description="Basic and acidic residues" evidence="1">
    <location>
        <begin position="150"/>
        <end position="184"/>
    </location>
</feature>
<evidence type="ECO:0000313" key="2">
    <source>
        <dbReference type="EMBL" id="VDC48971.1"/>
    </source>
</evidence>
<feature type="region of interest" description="Disordered" evidence="1">
    <location>
        <begin position="68"/>
        <end position="333"/>
    </location>
</feature>
<organism evidence="2 3">
    <name type="scientific">Brevundimonas mediterranea</name>
    <dbReference type="NCBI Taxonomy" id="74329"/>
    <lineage>
        <taxon>Bacteria</taxon>
        <taxon>Pseudomonadati</taxon>
        <taxon>Pseudomonadota</taxon>
        <taxon>Alphaproteobacteria</taxon>
        <taxon>Caulobacterales</taxon>
        <taxon>Caulobacteraceae</taxon>
        <taxon>Brevundimonas</taxon>
    </lineage>
</organism>
<feature type="compositionally biased region" description="Basic and acidic residues" evidence="1">
    <location>
        <begin position="78"/>
        <end position="87"/>
    </location>
</feature>
<evidence type="ECO:0000256" key="1">
    <source>
        <dbReference type="SAM" id="MobiDB-lite"/>
    </source>
</evidence>
<feature type="compositionally biased region" description="Gly residues" evidence="1">
    <location>
        <begin position="231"/>
        <end position="240"/>
    </location>
</feature>
<comment type="caution">
    <text evidence="2">The sequence shown here is derived from an EMBL/GenBank/DDBJ whole genome shotgun (WGS) entry which is preliminary data.</text>
</comment>
<feature type="compositionally biased region" description="Low complexity" evidence="1">
    <location>
        <begin position="301"/>
        <end position="312"/>
    </location>
</feature>
<accession>A0A7Z8Y1K5</accession>
<reference evidence="2 3" key="1">
    <citation type="submission" date="2018-11" db="EMBL/GenBank/DDBJ databases">
        <authorList>
            <person name="Peiro R."/>
            <person name="Begona"/>
            <person name="Cbmso G."/>
            <person name="Lopez M."/>
            <person name="Gonzalez S."/>
            <person name="Sacristan E."/>
            <person name="Castillo E."/>
        </authorList>
    </citation>
    <scope>NUCLEOTIDE SEQUENCE [LARGE SCALE GENOMIC DNA]</scope>
    <source>
        <strain evidence="2">Brev_genome</strain>
    </source>
</reference>
<protein>
    <submittedName>
        <fullName evidence="2">Uncharacterized protein</fullName>
    </submittedName>
</protein>
<feature type="compositionally biased region" description="Gly residues" evidence="1">
    <location>
        <begin position="94"/>
        <end position="106"/>
    </location>
</feature>
<gene>
    <name evidence="2" type="ORF">BREV_BREV_03400</name>
</gene>
<feature type="compositionally biased region" description="Gly residues" evidence="1">
    <location>
        <begin position="208"/>
        <end position="222"/>
    </location>
</feature>
<evidence type="ECO:0000313" key="3">
    <source>
        <dbReference type="Proteomes" id="UP000289220"/>
    </source>
</evidence>
<dbReference type="EMBL" id="UXHF01000132">
    <property type="protein sequence ID" value="VDC48971.1"/>
    <property type="molecule type" value="Genomic_DNA"/>
</dbReference>